<dbReference type="Proteomes" id="UP001055811">
    <property type="component" value="Linkage Group LG03"/>
</dbReference>
<proteinExistence type="predicted"/>
<keyword evidence="2" id="KW-1185">Reference proteome</keyword>
<comment type="caution">
    <text evidence="1">The sequence shown here is derived from an EMBL/GenBank/DDBJ whole genome shotgun (WGS) entry which is preliminary data.</text>
</comment>
<protein>
    <submittedName>
        <fullName evidence="1">Uncharacterized protein</fullName>
    </submittedName>
</protein>
<organism evidence="1 2">
    <name type="scientific">Cichorium intybus</name>
    <name type="common">Chicory</name>
    <dbReference type="NCBI Taxonomy" id="13427"/>
    <lineage>
        <taxon>Eukaryota</taxon>
        <taxon>Viridiplantae</taxon>
        <taxon>Streptophyta</taxon>
        <taxon>Embryophyta</taxon>
        <taxon>Tracheophyta</taxon>
        <taxon>Spermatophyta</taxon>
        <taxon>Magnoliopsida</taxon>
        <taxon>eudicotyledons</taxon>
        <taxon>Gunneridae</taxon>
        <taxon>Pentapetalae</taxon>
        <taxon>asterids</taxon>
        <taxon>campanulids</taxon>
        <taxon>Asterales</taxon>
        <taxon>Asteraceae</taxon>
        <taxon>Cichorioideae</taxon>
        <taxon>Cichorieae</taxon>
        <taxon>Cichoriinae</taxon>
        <taxon>Cichorium</taxon>
    </lineage>
</organism>
<name>A0ACB9F706_CICIN</name>
<accession>A0ACB9F706</accession>
<dbReference type="EMBL" id="CM042011">
    <property type="protein sequence ID" value="KAI3766705.1"/>
    <property type="molecule type" value="Genomic_DNA"/>
</dbReference>
<gene>
    <name evidence="1" type="ORF">L2E82_16775</name>
</gene>
<reference evidence="2" key="1">
    <citation type="journal article" date="2022" name="Mol. Ecol. Resour.">
        <title>The genomes of chicory, endive, great burdock and yacon provide insights into Asteraceae palaeo-polyploidization history and plant inulin production.</title>
        <authorList>
            <person name="Fan W."/>
            <person name="Wang S."/>
            <person name="Wang H."/>
            <person name="Wang A."/>
            <person name="Jiang F."/>
            <person name="Liu H."/>
            <person name="Zhao H."/>
            <person name="Xu D."/>
            <person name="Zhang Y."/>
        </authorList>
    </citation>
    <scope>NUCLEOTIDE SEQUENCE [LARGE SCALE GENOMIC DNA]</scope>
    <source>
        <strain evidence="2">cv. Punajuju</strain>
    </source>
</reference>
<reference evidence="1 2" key="2">
    <citation type="journal article" date="2022" name="Mol. Ecol. Resour.">
        <title>The genomes of chicory, endive, great burdock and yacon provide insights into Asteraceae paleo-polyploidization history and plant inulin production.</title>
        <authorList>
            <person name="Fan W."/>
            <person name="Wang S."/>
            <person name="Wang H."/>
            <person name="Wang A."/>
            <person name="Jiang F."/>
            <person name="Liu H."/>
            <person name="Zhao H."/>
            <person name="Xu D."/>
            <person name="Zhang Y."/>
        </authorList>
    </citation>
    <scope>NUCLEOTIDE SEQUENCE [LARGE SCALE GENOMIC DNA]</scope>
    <source>
        <strain evidence="2">cv. Punajuju</strain>
        <tissue evidence="1">Leaves</tissue>
    </source>
</reference>
<evidence type="ECO:0000313" key="2">
    <source>
        <dbReference type="Proteomes" id="UP001055811"/>
    </source>
</evidence>
<evidence type="ECO:0000313" key="1">
    <source>
        <dbReference type="EMBL" id="KAI3766705.1"/>
    </source>
</evidence>
<sequence length="149" mass="16521">MLIGNNPTQSTSFIRHHLHPPCNNHRRTPSDPPYPSSSFHRMRHTHHLHSNRQPPSSRTKKHHDYRLDAKQIAIETVDQKLGILNNTSRSLKIQTSALSFTSSSASSSGTCSSTSHCLSSCSLEEEEDDDDNSTQKIVVSDDASSSSKV</sequence>